<feature type="compositionally biased region" description="Polar residues" evidence="1">
    <location>
        <begin position="1"/>
        <end position="10"/>
    </location>
</feature>
<dbReference type="OrthoDB" id="2137750at2759"/>
<dbReference type="Pfam" id="PF10685">
    <property type="entry name" value="KGG"/>
    <property type="match status" value="2"/>
</dbReference>
<feature type="region of interest" description="Disordered" evidence="1">
    <location>
        <begin position="130"/>
        <end position="193"/>
    </location>
</feature>
<evidence type="ECO:0000256" key="1">
    <source>
        <dbReference type="SAM" id="MobiDB-lite"/>
    </source>
</evidence>
<comment type="caution">
    <text evidence="2">The sequence shown here is derived from an EMBL/GenBank/DDBJ whole genome shotgun (WGS) entry which is preliminary data.</text>
</comment>
<evidence type="ECO:0000313" key="3">
    <source>
        <dbReference type="Proteomes" id="UP000807716"/>
    </source>
</evidence>
<feature type="compositionally biased region" description="Basic and acidic residues" evidence="1">
    <location>
        <begin position="150"/>
        <end position="161"/>
    </location>
</feature>
<keyword evidence="3" id="KW-1185">Reference proteome</keyword>
<protein>
    <submittedName>
        <fullName evidence="2">Uncharacterized protein</fullName>
    </submittedName>
</protein>
<dbReference type="EMBL" id="JAAAJB010000184">
    <property type="protein sequence ID" value="KAG0262536.1"/>
    <property type="molecule type" value="Genomic_DNA"/>
</dbReference>
<gene>
    <name evidence="2" type="ORF">DFQ27_002279</name>
</gene>
<reference evidence="2" key="1">
    <citation type="journal article" date="2020" name="Fungal Divers.">
        <title>Resolving the Mortierellaceae phylogeny through synthesis of multi-gene phylogenetics and phylogenomics.</title>
        <authorList>
            <person name="Vandepol N."/>
            <person name="Liber J."/>
            <person name="Desiro A."/>
            <person name="Na H."/>
            <person name="Kennedy M."/>
            <person name="Barry K."/>
            <person name="Grigoriev I.V."/>
            <person name="Miller A.N."/>
            <person name="O'Donnell K."/>
            <person name="Stajich J.E."/>
            <person name="Bonito G."/>
        </authorList>
    </citation>
    <scope>NUCLEOTIDE SEQUENCE</scope>
    <source>
        <strain evidence="2">BC1065</strain>
    </source>
</reference>
<feature type="region of interest" description="Disordered" evidence="1">
    <location>
        <begin position="1"/>
        <end position="73"/>
    </location>
</feature>
<organism evidence="2 3">
    <name type="scientific">Actinomortierella ambigua</name>
    <dbReference type="NCBI Taxonomy" id="1343610"/>
    <lineage>
        <taxon>Eukaryota</taxon>
        <taxon>Fungi</taxon>
        <taxon>Fungi incertae sedis</taxon>
        <taxon>Mucoromycota</taxon>
        <taxon>Mortierellomycotina</taxon>
        <taxon>Mortierellomycetes</taxon>
        <taxon>Mortierellales</taxon>
        <taxon>Mortierellaceae</taxon>
        <taxon>Actinomortierella</taxon>
    </lineage>
</organism>
<name>A0A9P6Q8X3_9FUNG</name>
<dbReference type="InterPro" id="IPR019626">
    <property type="entry name" value="Stress-induced_KGG_rpt"/>
</dbReference>
<accession>A0A9P6Q8X3</accession>
<proteinExistence type="predicted"/>
<dbReference type="AlphaFoldDB" id="A0A9P6Q8X3"/>
<evidence type="ECO:0000313" key="2">
    <source>
        <dbReference type="EMBL" id="KAG0262536.1"/>
    </source>
</evidence>
<dbReference type="Proteomes" id="UP000807716">
    <property type="component" value="Unassembled WGS sequence"/>
</dbReference>
<sequence length="193" mass="20699">MATKETNPHNFANLPKDELRSIAAKGGRHSHHPERNATPEEMEQTADDDHPSRGFAAMSPEKQHEIASKGGHAAQVHAGFTNMDPDKHHEAAVKGGHVSQAHGGGFANMSKDRLHEVATKGGRAMQYKAHHGGFQPQESDSGATDDVEETGTHMEGEEHVRGFAAMAAADPDKHKAISAKGGRHSHGQHNVTE</sequence>